<organism evidence="4 5">
    <name type="scientific">Paratrimastix pyriformis</name>
    <dbReference type="NCBI Taxonomy" id="342808"/>
    <lineage>
        <taxon>Eukaryota</taxon>
        <taxon>Metamonada</taxon>
        <taxon>Preaxostyla</taxon>
        <taxon>Paratrimastigidae</taxon>
        <taxon>Paratrimastix</taxon>
    </lineage>
</organism>
<keyword evidence="1" id="KW-0805">Transcription regulation</keyword>
<name>A0ABQ8UPD6_9EUKA</name>
<keyword evidence="2" id="KW-0804">Transcription</keyword>
<feature type="domain" description="NET" evidence="3">
    <location>
        <begin position="10"/>
        <end position="88"/>
    </location>
</feature>
<evidence type="ECO:0000313" key="5">
    <source>
        <dbReference type="Proteomes" id="UP001141327"/>
    </source>
</evidence>
<dbReference type="PANTHER" id="PTHR45926">
    <property type="entry name" value="OSJNBA0053K19.4 PROTEIN"/>
    <property type="match status" value="1"/>
</dbReference>
<gene>
    <name evidence="4" type="ORF">PAPYR_2477</name>
</gene>
<proteinExistence type="predicted"/>
<reference evidence="4" key="1">
    <citation type="journal article" date="2022" name="bioRxiv">
        <title>Genomics of Preaxostyla Flagellates Illuminates Evolutionary Transitions and the Path Towards Mitochondrial Loss.</title>
        <authorList>
            <person name="Novak L.V.F."/>
            <person name="Treitli S.C."/>
            <person name="Pyrih J."/>
            <person name="Halakuc P."/>
            <person name="Pipaliya S.V."/>
            <person name="Vacek V."/>
            <person name="Brzon O."/>
            <person name="Soukal P."/>
            <person name="Eme L."/>
            <person name="Dacks J.B."/>
            <person name="Karnkowska A."/>
            <person name="Elias M."/>
            <person name="Hampl V."/>
        </authorList>
    </citation>
    <scope>NUCLEOTIDE SEQUENCE</scope>
    <source>
        <strain evidence="4">RCP-MX</strain>
    </source>
</reference>
<evidence type="ECO:0000256" key="2">
    <source>
        <dbReference type="ARBA" id="ARBA00023163"/>
    </source>
</evidence>
<evidence type="ECO:0000256" key="1">
    <source>
        <dbReference type="ARBA" id="ARBA00023015"/>
    </source>
</evidence>
<dbReference type="InterPro" id="IPR038336">
    <property type="entry name" value="NET_sf"/>
</dbReference>
<sequence>MDRSPIQPPEGDDQGAPKGLSFAEKRELTNQISMLPTEKLSRVLEIIRSHVNVADDDEIEIDLDVFPPAALQELLEFCRQSLPPRRTK</sequence>
<evidence type="ECO:0000259" key="3">
    <source>
        <dbReference type="PROSITE" id="PS51525"/>
    </source>
</evidence>
<dbReference type="PROSITE" id="PS51525">
    <property type="entry name" value="NET"/>
    <property type="match status" value="1"/>
</dbReference>
<dbReference type="InterPro" id="IPR027353">
    <property type="entry name" value="NET_dom"/>
</dbReference>
<comment type="caution">
    <text evidence="4">The sequence shown here is derived from an EMBL/GenBank/DDBJ whole genome shotgun (WGS) entry which is preliminary data.</text>
</comment>
<protein>
    <recommendedName>
        <fullName evidence="3">NET domain-containing protein</fullName>
    </recommendedName>
</protein>
<evidence type="ECO:0000313" key="4">
    <source>
        <dbReference type="EMBL" id="KAJ4461039.1"/>
    </source>
</evidence>
<dbReference type="EMBL" id="JAPMOS010000009">
    <property type="protein sequence ID" value="KAJ4461039.1"/>
    <property type="molecule type" value="Genomic_DNA"/>
</dbReference>
<dbReference type="Pfam" id="PF17035">
    <property type="entry name" value="BET"/>
    <property type="match status" value="1"/>
</dbReference>
<dbReference type="Gene3D" id="1.20.1270.220">
    <property type="match status" value="1"/>
</dbReference>
<keyword evidence="5" id="KW-1185">Reference proteome</keyword>
<dbReference type="Proteomes" id="UP001141327">
    <property type="component" value="Unassembled WGS sequence"/>
</dbReference>
<accession>A0ABQ8UPD6</accession>